<keyword evidence="2" id="KW-1133">Transmembrane helix</keyword>
<dbReference type="EMBL" id="SOML01000007">
    <property type="protein sequence ID" value="TFD95669.1"/>
    <property type="molecule type" value="Genomic_DNA"/>
</dbReference>
<dbReference type="Proteomes" id="UP000297861">
    <property type="component" value="Unassembled WGS sequence"/>
</dbReference>
<comment type="caution">
    <text evidence="3">The sequence shown here is derived from an EMBL/GenBank/DDBJ whole genome shotgun (WGS) entry which is preliminary data.</text>
</comment>
<feature type="region of interest" description="Disordered" evidence="1">
    <location>
        <begin position="74"/>
        <end position="130"/>
    </location>
</feature>
<evidence type="ECO:0000313" key="3">
    <source>
        <dbReference type="EMBL" id="TFD95669.1"/>
    </source>
</evidence>
<gene>
    <name evidence="3" type="ORF">E2605_12605</name>
</gene>
<dbReference type="PROSITE" id="PS51257">
    <property type="entry name" value="PROKAR_LIPOPROTEIN"/>
    <property type="match status" value="1"/>
</dbReference>
<evidence type="ECO:0000256" key="2">
    <source>
        <dbReference type="SAM" id="Phobius"/>
    </source>
</evidence>
<feature type="compositionally biased region" description="Basic and acidic residues" evidence="1">
    <location>
        <begin position="108"/>
        <end position="130"/>
    </location>
</feature>
<dbReference type="RefSeq" id="WP_134436688.1">
    <property type="nucleotide sequence ID" value="NZ_SOML01000007.1"/>
</dbReference>
<protein>
    <submittedName>
        <fullName evidence="3">Uncharacterized protein</fullName>
    </submittedName>
</protein>
<dbReference type="AlphaFoldDB" id="A0A4Y8KYZ0"/>
<feature type="compositionally biased region" description="Basic and acidic residues" evidence="1">
    <location>
        <begin position="31"/>
        <end position="41"/>
    </location>
</feature>
<feature type="compositionally biased region" description="Polar residues" evidence="1">
    <location>
        <begin position="98"/>
        <end position="107"/>
    </location>
</feature>
<sequence>MKTYVLLSLLFLAGLSCRSSRNTTDSSLRTEQAETKKEVRQEQIRQEKQYLEMEKKETNTFIDETTRIVTYDPASGNVQSIQETRRQTGRNELADGSRSGTENTELNKTSDTDIHSETKIESDEHKDYQNDSRPVQGIEWGYIAAAAGVVILIIWLIKRKKQ</sequence>
<feature type="region of interest" description="Disordered" evidence="1">
    <location>
        <begin position="20"/>
        <end position="41"/>
    </location>
</feature>
<proteinExistence type="predicted"/>
<feature type="compositionally biased region" description="Polar residues" evidence="1">
    <location>
        <begin position="20"/>
        <end position="30"/>
    </location>
</feature>
<accession>A0A4Y8KYZ0</accession>
<evidence type="ECO:0000256" key="1">
    <source>
        <dbReference type="SAM" id="MobiDB-lite"/>
    </source>
</evidence>
<evidence type="ECO:0000313" key="4">
    <source>
        <dbReference type="Proteomes" id="UP000297861"/>
    </source>
</evidence>
<keyword evidence="4" id="KW-1185">Reference proteome</keyword>
<feature type="transmembrane region" description="Helical" evidence="2">
    <location>
        <begin position="140"/>
        <end position="157"/>
    </location>
</feature>
<keyword evidence="2" id="KW-0472">Membrane</keyword>
<organism evidence="3 4">
    <name type="scientific">Dysgonomonas capnocytophagoides</name>
    <dbReference type="NCBI Taxonomy" id="45254"/>
    <lineage>
        <taxon>Bacteria</taxon>
        <taxon>Pseudomonadati</taxon>
        <taxon>Bacteroidota</taxon>
        <taxon>Bacteroidia</taxon>
        <taxon>Bacteroidales</taxon>
        <taxon>Dysgonomonadaceae</taxon>
        <taxon>Dysgonomonas</taxon>
    </lineage>
</organism>
<name>A0A4Y8KYZ0_9BACT</name>
<reference evidence="3 4" key="1">
    <citation type="submission" date="2019-03" db="EMBL/GenBank/DDBJ databases">
        <title>San Antonio Military Medical Center submission to MRSN (WRAIR), pending publication.</title>
        <authorList>
            <person name="Blyth D.M."/>
            <person name="Mccarthy S.L."/>
            <person name="Schall S.E."/>
            <person name="Stam J.A."/>
            <person name="Ong A.C."/>
            <person name="Mcgann P.T."/>
        </authorList>
    </citation>
    <scope>NUCLEOTIDE SEQUENCE [LARGE SCALE GENOMIC DNA]</scope>
    <source>
        <strain evidence="3 4">MRSN571793</strain>
    </source>
</reference>
<keyword evidence="2" id="KW-0812">Transmembrane</keyword>